<comment type="caution">
    <text evidence="3">The sequence shown here is derived from an EMBL/GenBank/DDBJ whole genome shotgun (WGS) entry which is preliminary data.</text>
</comment>
<feature type="chain" id="PRO_5039416747" evidence="1">
    <location>
        <begin position="19"/>
        <end position="545"/>
    </location>
</feature>
<dbReference type="InterPro" id="IPR013783">
    <property type="entry name" value="Ig-like_fold"/>
</dbReference>
<dbReference type="GO" id="GO:0003677">
    <property type="term" value="F:DNA binding"/>
    <property type="evidence" value="ECO:0007669"/>
    <property type="project" value="UniProtKB-KW"/>
</dbReference>
<keyword evidence="1" id="KW-0732">Signal</keyword>
<dbReference type="Pfam" id="PF13004">
    <property type="entry name" value="BACON"/>
    <property type="match status" value="1"/>
</dbReference>
<reference evidence="3" key="1">
    <citation type="submission" date="2020-10" db="EMBL/GenBank/DDBJ databases">
        <authorList>
            <person name="Gilroy R."/>
        </authorList>
    </citation>
    <scope>NUCLEOTIDE SEQUENCE</scope>
    <source>
        <strain evidence="3">B2-22910</strain>
    </source>
</reference>
<protein>
    <submittedName>
        <fullName evidence="3">DNA-binding protein</fullName>
    </submittedName>
</protein>
<dbReference type="Gene3D" id="2.60.40.10">
    <property type="entry name" value="Immunoglobulins"/>
    <property type="match status" value="1"/>
</dbReference>
<evidence type="ECO:0000313" key="3">
    <source>
        <dbReference type="EMBL" id="MBO8471170.1"/>
    </source>
</evidence>
<dbReference type="PROSITE" id="PS51257">
    <property type="entry name" value="PROKAR_LIPOPROTEIN"/>
    <property type="match status" value="1"/>
</dbReference>
<evidence type="ECO:0000259" key="2">
    <source>
        <dbReference type="Pfam" id="PF13004"/>
    </source>
</evidence>
<evidence type="ECO:0000256" key="1">
    <source>
        <dbReference type="SAM" id="SignalP"/>
    </source>
</evidence>
<evidence type="ECO:0000313" key="4">
    <source>
        <dbReference type="Proteomes" id="UP000823603"/>
    </source>
</evidence>
<gene>
    <name evidence="3" type="ORF">IAB82_05175</name>
</gene>
<accession>A0A9D9NFK4</accession>
<dbReference type="AlphaFoldDB" id="A0A9D9NFK4"/>
<dbReference type="InterPro" id="IPR024361">
    <property type="entry name" value="BACON"/>
</dbReference>
<organism evidence="3 4">
    <name type="scientific">Candidatus Cryptobacteroides faecavium</name>
    <dbReference type="NCBI Taxonomy" id="2840762"/>
    <lineage>
        <taxon>Bacteria</taxon>
        <taxon>Pseudomonadati</taxon>
        <taxon>Bacteroidota</taxon>
        <taxon>Bacteroidia</taxon>
        <taxon>Bacteroidales</taxon>
        <taxon>Candidatus Cryptobacteroides</taxon>
    </lineage>
</organism>
<feature type="domain" description="BACON" evidence="2">
    <location>
        <begin position="283"/>
        <end position="341"/>
    </location>
</feature>
<feature type="signal peptide" evidence="1">
    <location>
        <begin position="1"/>
        <end position="18"/>
    </location>
</feature>
<reference evidence="3" key="2">
    <citation type="journal article" date="2021" name="PeerJ">
        <title>Extensive microbial diversity within the chicken gut microbiome revealed by metagenomics and culture.</title>
        <authorList>
            <person name="Gilroy R."/>
            <person name="Ravi A."/>
            <person name="Getino M."/>
            <person name="Pursley I."/>
            <person name="Horton D.L."/>
            <person name="Alikhan N.F."/>
            <person name="Baker D."/>
            <person name="Gharbi K."/>
            <person name="Hall N."/>
            <person name="Watson M."/>
            <person name="Adriaenssens E.M."/>
            <person name="Foster-Nyarko E."/>
            <person name="Jarju S."/>
            <person name="Secka A."/>
            <person name="Antonio M."/>
            <person name="Oren A."/>
            <person name="Chaudhuri R.R."/>
            <person name="La Ragione R."/>
            <person name="Hildebrand F."/>
            <person name="Pallen M.J."/>
        </authorList>
    </citation>
    <scope>NUCLEOTIDE SEQUENCE</scope>
    <source>
        <strain evidence="3">B2-22910</strain>
    </source>
</reference>
<dbReference type="Proteomes" id="UP000823603">
    <property type="component" value="Unassembled WGS sequence"/>
</dbReference>
<name>A0A9D9NFK4_9BACT</name>
<dbReference type="EMBL" id="JADIMB010000073">
    <property type="protein sequence ID" value="MBO8471170.1"/>
    <property type="molecule type" value="Genomic_DNA"/>
</dbReference>
<keyword evidence="3" id="KW-0238">DNA-binding</keyword>
<sequence length="545" mass="58170">MKLKNILTAIASSALLFAGCTQEYEISTLDEIKVSQSYICIPADGSATHVSLETTVSWELVSEVRAEDEEGDDVLDEGGNFVYDKVALPEWLTVSQTSGSAGEFDITFSAEALDDPTAGRELNLAIWALDDNGNPTGIKQYLIIRQGEIAASEATCQEVIDGPDGKTYIVTGTCTVIENTKYGNWRLADETGEILIYGTVTATGQYDWESFNIEVGDIVTVQGPKTTYNGTVELVDAKVLAVEKSLLQSVATEFTVTKDGGNVEAQFIVKGNGLEFELPEDLKSWITISNIRTFEDEDGNTVTGVSISVAPNTGDARVATIPFTSSSSDGTSTANVTISQEGSISERTVAEIIAAAPSDIDYYQMTGKVANLTNTTYGNFDLVDATGSILVYGLTATKQESNDKSFASIGLEAGDIVTLIGTRDEYNGTPQVGGPAYYVSHIGHTVATVAEVLAADEDENTYYMVTGKVSNIANSTYGNFNLTDETGTIYVYGLTNAPVDSNDKSFASLGIKEGDTVTLIGMRDSYNGDPQIGGAYYFSHESVAE</sequence>
<proteinExistence type="predicted"/>